<reference evidence="1" key="1">
    <citation type="submission" date="2020-05" db="EMBL/GenBank/DDBJ databases">
        <authorList>
            <person name="Chiriac C."/>
            <person name="Salcher M."/>
            <person name="Ghai R."/>
            <person name="Kavagutti S V."/>
        </authorList>
    </citation>
    <scope>NUCLEOTIDE SEQUENCE</scope>
</reference>
<evidence type="ECO:0000313" key="1">
    <source>
        <dbReference type="EMBL" id="CAB4620797.1"/>
    </source>
</evidence>
<gene>
    <name evidence="1" type="ORF">UFOPK1827_01972</name>
</gene>
<dbReference type="AlphaFoldDB" id="A0A6J6I997"/>
<organism evidence="1">
    <name type="scientific">freshwater metagenome</name>
    <dbReference type="NCBI Taxonomy" id="449393"/>
    <lineage>
        <taxon>unclassified sequences</taxon>
        <taxon>metagenomes</taxon>
        <taxon>ecological metagenomes</taxon>
    </lineage>
</organism>
<accession>A0A6J6I997</accession>
<name>A0A6J6I997_9ZZZZ</name>
<dbReference type="EMBL" id="CAEZUO010000158">
    <property type="protein sequence ID" value="CAB4620797.1"/>
    <property type="molecule type" value="Genomic_DNA"/>
</dbReference>
<sequence length="310" mass="33840">MIDAQLEPRNENAAIGKHRVARVIEHPLGNADLRVNRCNRRCVSGNSDRNKFMNCFSGDLVEVPPVGAVGDEEQRAIGRPLGLRNGFIATAGNNAGVANNDLSVIGLIVVHRRDTEFGAIPRHIGMIPTEPREHVAGRIHARCSNEIGTRNENNWFGRFATVVHAHRNDFVDWFGVGAFVAFAHAHDPTTIGSKSAIGIAVAVTIGWFRRERCWGRGASSQSIEALIGPVHKDDIRIVQPPCPAAIFVHTRASTEPFGQNVNCSTTRVMTHQLHAPALFGSSFGPPHIVATNEHFADGNRLRDDEIGSDR</sequence>
<protein>
    <submittedName>
        <fullName evidence="1">Unannotated protein</fullName>
    </submittedName>
</protein>
<proteinExistence type="predicted"/>